<dbReference type="PANTHER" id="PTHR40447:SF1">
    <property type="entry name" value="ANAEROBIC SULFITE REDUCTASE SUBUNIT A"/>
    <property type="match status" value="1"/>
</dbReference>
<keyword evidence="3" id="KW-0411">Iron-sulfur</keyword>
<evidence type="ECO:0000313" key="5">
    <source>
        <dbReference type="EMBL" id="MSS14810.1"/>
    </source>
</evidence>
<protein>
    <submittedName>
        <fullName evidence="5">4Fe-4S ferredoxin</fullName>
    </submittedName>
</protein>
<sequence>MKKIAKENLPKLFAEVSAAMDLFTPVKMADVTNWGLWDDSRVADLDTLKTVKSPKDVFFPQCQTLYMVHHDDNGFEISPMKLTEKPFCVFGIRPCDVKALTVMDQVFLNQEPVDTFYKARREHAVLVSLACHKPAQTCFCKVFGTDAAAPDADVAMWEIDGFFYLDAQTEKGSAWLDQFADAFEDAGDVSEKISKEQDSIRGIVETLPYTHLSLEGWGPGKVEEKFNDPHWKELSDACLACGTCTFVCPTCQCYDIKDFNTGHGIQRYRCWDSCMYSDFTLMAAANNRLTQMQRYRQRFMHKLVYFPENNNGLYMCVGCGRCVDKCPQALNIVKVIKTMGKENADV</sequence>
<dbReference type="EMBL" id="VULZ01000006">
    <property type="protein sequence ID" value="MSS14810.1"/>
    <property type="molecule type" value="Genomic_DNA"/>
</dbReference>
<gene>
    <name evidence="5" type="ORF">FYJ35_07090</name>
</gene>
<dbReference type="AlphaFoldDB" id="A0A6L5X3P0"/>
<evidence type="ECO:0000256" key="2">
    <source>
        <dbReference type="ARBA" id="ARBA00023004"/>
    </source>
</evidence>
<proteinExistence type="predicted"/>
<dbReference type="SUPFAM" id="SSF46548">
    <property type="entry name" value="alpha-helical ferredoxin"/>
    <property type="match status" value="1"/>
</dbReference>
<dbReference type="PROSITE" id="PS51379">
    <property type="entry name" value="4FE4S_FER_2"/>
    <property type="match status" value="2"/>
</dbReference>
<dbReference type="Proteomes" id="UP000481852">
    <property type="component" value="Unassembled WGS sequence"/>
</dbReference>
<dbReference type="GO" id="GO:0046872">
    <property type="term" value="F:metal ion binding"/>
    <property type="evidence" value="ECO:0007669"/>
    <property type="project" value="UniProtKB-KW"/>
</dbReference>
<dbReference type="Gene3D" id="1.10.1060.10">
    <property type="entry name" value="Alpha-helical ferredoxin"/>
    <property type="match status" value="1"/>
</dbReference>
<dbReference type="GO" id="GO:0051536">
    <property type="term" value="F:iron-sulfur cluster binding"/>
    <property type="evidence" value="ECO:0007669"/>
    <property type="project" value="UniProtKB-KW"/>
</dbReference>
<keyword evidence="6" id="KW-1185">Reference proteome</keyword>
<evidence type="ECO:0000256" key="3">
    <source>
        <dbReference type="ARBA" id="ARBA00023014"/>
    </source>
</evidence>
<dbReference type="PROSITE" id="PS00198">
    <property type="entry name" value="4FE4S_FER_1"/>
    <property type="match status" value="2"/>
</dbReference>
<name>A0A6L5X3P0_9FIRM</name>
<evidence type="ECO:0000313" key="6">
    <source>
        <dbReference type="Proteomes" id="UP000481852"/>
    </source>
</evidence>
<dbReference type="PANTHER" id="PTHR40447">
    <property type="entry name" value="ANAEROBIC SULFITE REDUCTASE SUBUNIT A"/>
    <property type="match status" value="1"/>
</dbReference>
<comment type="caution">
    <text evidence="5">The sequence shown here is derived from an EMBL/GenBank/DDBJ whole genome shotgun (WGS) entry which is preliminary data.</text>
</comment>
<feature type="domain" description="4Fe-4S ferredoxin-type" evidence="4">
    <location>
        <begin position="227"/>
        <end position="259"/>
    </location>
</feature>
<keyword evidence="1" id="KW-0479">Metal-binding</keyword>
<dbReference type="InterPro" id="IPR009051">
    <property type="entry name" value="Helical_ferredxn"/>
</dbReference>
<dbReference type="InterPro" id="IPR017900">
    <property type="entry name" value="4Fe4S_Fe_S_CS"/>
</dbReference>
<keyword evidence="2" id="KW-0408">Iron</keyword>
<evidence type="ECO:0000259" key="4">
    <source>
        <dbReference type="PROSITE" id="PS51379"/>
    </source>
</evidence>
<organism evidence="5 6">
    <name type="scientific">Porcincola intestinalis</name>
    <dbReference type="NCBI Taxonomy" id="2606632"/>
    <lineage>
        <taxon>Bacteria</taxon>
        <taxon>Bacillati</taxon>
        <taxon>Bacillota</taxon>
        <taxon>Clostridia</taxon>
        <taxon>Lachnospirales</taxon>
        <taxon>Lachnospiraceae</taxon>
        <taxon>Porcincola</taxon>
    </lineage>
</organism>
<dbReference type="Pfam" id="PF17179">
    <property type="entry name" value="Fer4_22"/>
    <property type="match status" value="1"/>
</dbReference>
<dbReference type="InterPro" id="IPR017896">
    <property type="entry name" value="4Fe4S_Fe-S-bd"/>
</dbReference>
<accession>A0A6L5X3P0</accession>
<dbReference type="RefSeq" id="WP_154525021.1">
    <property type="nucleotide sequence ID" value="NZ_VULZ01000006.1"/>
</dbReference>
<feature type="domain" description="4Fe-4S ferredoxin-type" evidence="4">
    <location>
        <begin position="305"/>
        <end position="335"/>
    </location>
</feature>
<evidence type="ECO:0000256" key="1">
    <source>
        <dbReference type="ARBA" id="ARBA00022723"/>
    </source>
</evidence>
<reference evidence="5 6" key="1">
    <citation type="submission" date="2019-08" db="EMBL/GenBank/DDBJ databases">
        <title>In-depth cultivation of the pig gut microbiome towards novel bacterial diversity and tailored functional studies.</title>
        <authorList>
            <person name="Wylensek D."/>
            <person name="Hitch T.C.A."/>
            <person name="Clavel T."/>
        </authorList>
    </citation>
    <scope>NUCLEOTIDE SEQUENCE [LARGE SCALE GENOMIC DNA]</scope>
    <source>
        <strain evidence="5 6">Oil+RF-744-WCA-WT-11</strain>
    </source>
</reference>